<comment type="caution">
    <text evidence="2">The sequence shown here is derived from an EMBL/GenBank/DDBJ whole genome shotgun (WGS) entry which is preliminary data.</text>
</comment>
<dbReference type="EMBL" id="QRNB01000076">
    <property type="protein sequence ID" value="RHK08816.1"/>
    <property type="molecule type" value="Genomic_DNA"/>
</dbReference>
<gene>
    <name evidence="2" type="ORF">DW079_12190</name>
    <name evidence="1" type="ORF">NNC55_10595</name>
</gene>
<dbReference type="RefSeq" id="WP_119236696.1">
    <property type="nucleotide sequence ID" value="NZ_JANDWK010000025.1"/>
</dbReference>
<dbReference type="Proteomes" id="UP001204486">
    <property type="component" value="Unassembled WGS sequence"/>
</dbReference>
<proteinExistence type="predicted"/>
<organism evidence="2 3">
    <name type="scientific">Segatella copri</name>
    <dbReference type="NCBI Taxonomy" id="165179"/>
    <lineage>
        <taxon>Bacteria</taxon>
        <taxon>Pseudomonadati</taxon>
        <taxon>Bacteroidota</taxon>
        <taxon>Bacteroidia</taxon>
        <taxon>Bacteroidales</taxon>
        <taxon>Prevotellaceae</taxon>
        <taxon>Segatella</taxon>
    </lineage>
</organism>
<evidence type="ECO:0000313" key="3">
    <source>
        <dbReference type="Proteomes" id="UP000286211"/>
    </source>
</evidence>
<accession>A0A3R6FBJ3</accession>
<evidence type="ECO:0000313" key="2">
    <source>
        <dbReference type="EMBL" id="RHK08816.1"/>
    </source>
</evidence>
<evidence type="ECO:0000313" key="1">
    <source>
        <dbReference type="EMBL" id="MCP9600399.1"/>
    </source>
</evidence>
<name>A0A3R6FBJ3_9BACT</name>
<dbReference type="Proteomes" id="UP000286211">
    <property type="component" value="Unassembled WGS sequence"/>
</dbReference>
<protein>
    <submittedName>
        <fullName evidence="2">Uncharacterized protein</fullName>
    </submittedName>
</protein>
<dbReference type="EMBL" id="JANDWN010000027">
    <property type="protein sequence ID" value="MCP9600399.1"/>
    <property type="molecule type" value="Genomic_DNA"/>
</dbReference>
<dbReference type="AlphaFoldDB" id="A0A3R6FBJ3"/>
<sequence>MSIGKNFDIFVTVGDFKKAAKNGTDAYVDGEHHKGGVTFNIYNECKLAHAYVLLEDNTPTNISNALVAPAAKNAPVYNLAGQQVDASYKGVVIKNGKKYVQK</sequence>
<reference evidence="1" key="2">
    <citation type="submission" date="2022-07" db="EMBL/GenBank/DDBJ databases">
        <title>Prevotella copri.</title>
        <authorList>
            <person name="Yang C."/>
        </authorList>
    </citation>
    <scope>NUCLEOTIDE SEQUENCE</scope>
    <source>
        <strain evidence="1">HF1476</strain>
    </source>
</reference>
<reference evidence="2 3" key="1">
    <citation type="submission" date="2018-08" db="EMBL/GenBank/DDBJ databases">
        <title>A genome reference for cultivated species of the human gut microbiota.</title>
        <authorList>
            <person name="Zou Y."/>
            <person name="Xue W."/>
            <person name="Luo G."/>
        </authorList>
    </citation>
    <scope>NUCLEOTIDE SEQUENCE [LARGE SCALE GENOMIC DNA]</scope>
    <source>
        <strain evidence="2 3">AF46-2NS</strain>
    </source>
</reference>